<gene>
    <name evidence="1" type="ORF">CKF54_04210</name>
</gene>
<dbReference type="OrthoDB" id="5314016at2"/>
<dbReference type="Gene3D" id="3.40.91.50">
    <property type="match status" value="1"/>
</dbReference>
<evidence type="ECO:0008006" key="3">
    <source>
        <dbReference type="Google" id="ProtNLM"/>
    </source>
</evidence>
<comment type="caution">
    <text evidence="1">The sequence shown here is derived from an EMBL/GenBank/DDBJ whole genome shotgun (WGS) entry which is preliminary data.</text>
</comment>
<organism evidence="1 2">
    <name type="scientific">Psittacicella hinzii</name>
    <dbReference type="NCBI Taxonomy" id="2028575"/>
    <lineage>
        <taxon>Bacteria</taxon>
        <taxon>Pseudomonadati</taxon>
        <taxon>Pseudomonadota</taxon>
        <taxon>Gammaproteobacteria</taxon>
        <taxon>Pasteurellales</taxon>
        <taxon>Psittacicellaceae</taxon>
        <taxon>Psittacicella</taxon>
    </lineage>
</organism>
<keyword evidence="2" id="KW-1185">Reference proteome</keyword>
<evidence type="ECO:0000313" key="2">
    <source>
        <dbReference type="Proteomes" id="UP000265691"/>
    </source>
</evidence>
<sequence>MKLKDNNSIFNMGDTSLRLKKLADANYLILQHLANFSYADLTWQDKNFQEEFYKSIFKEIINLEERGVKIFEHFSRTYKTPTNNDIGKRARTWTNALVKTGLLTSDRLLSEAGKNFLDYKTKVADEIESLITTDINKLVYIRQFLKQRVYSADSDNYFYNLRFAIKFLLRHDNVPSKEFFSILESISPNYSDEKLEEIIANYHNVSNNSSSFSDYYFNNFEQNLVSEEEVSQAQSMFASNNFTSDLFYKCFTNSKSSNQPQYKEFVVNLIELKDRKSGLALESIKELCKSPKIKKAFGFNKSPFIVNPKDNIEEFFNKNQDNLLLEDDHFKIYQQFILCKRFDLIREYSSICKSSLQLTGLFNFNNNLVNLNQKWLFQILNDHLANRFSLRGNDSYEDYELNHDSSWFKDISLTEIFSLNPEEVKEILQKVRAQFALDDSTSIEQYFNDQTEIEYKNFIDENFPKEKVISILEAIEDRDDSKVYQLVTENTTIPTIFEYILTIAWYHISQNKDYPVSQSFKLTLDGDKLPLTHRGAGVGDIEIITSQYALLIEATLMSRYVQKRGELEPVIRHSTNFKISQQPKYCQTIFISNEVDTNVANIFRAMQFVELYGTSTKQKVSGLNIFPLTTRNLIDILKKDIKDKHILQTLQSTLMQIPSPIYSRWHEEIMNQLISKL</sequence>
<dbReference type="Proteomes" id="UP000265691">
    <property type="component" value="Unassembled WGS sequence"/>
</dbReference>
<proteinExistence type="predicted"/>
<accession>A0A3A1Y5K3</accession>
<protein>
    <recommendedName>
        <fullName evidence="3">AlwI restriction endonuclease</fullName>
    </recommendedName>
</protein>
<dbReference type="RefSeq" id="WP_119525090.1">
    <property type="nucleotide sequence ID" value="NZ_NRHC01000046.1"/>
</dbReference>
<name>A0A3A1Y5K3_9GAMM</name>
<dbReference type="EMBL" id="NRHC01000046">
    <property type="protein sequence ID" value="RIY32761.1"/>
    <property type="molecule type" value="Genomic_DNA"/>
</dbReference>
<reference evidence="1 2" key="1">
    <citation type="submission" date="2017-08" db="EMBL/GenBank/DDBJ databases">
        <title>Reclassification of Bisgaard taxon 37 and 44.</title>
        <authorList>
            <person name="Christensen H."/>
        </authorList>
    </citation>
    <scope>NUCLEOTIDE SEQUENCE [LARGE SCALE GENOMIC DNA]</scope>
    <source>
        <strain evidence="1 2">B96_3</strain>
    </source>
</reference>
<dbReference type="InterPro" id="IPR018573">
    <property type="entry name" value="Restrct_endonuc_II_AlwI"/>
</dbReference>
<evidence type="ECO:0000313" key="1">
    <source>
        <dbReference type="EMBL" id="RIY32761.1"/>
    </source>
</evidence>
<dbReference type="AlphaFoldDB" id="A0A3A1Y5K3"/>
<dbReference type="Pfam" id="PF09491">
    <property type="entry name" value="RE_AlwI"/>
    <property type="match status" value="1"/>
</dbReference>